<keyword evidence="2" id="KW-0547">Nucleotide-binding</keyword>
<dbReference type="GO" id="GO:0005524">
    <property type="term" value="F:ATP binding"/>
    <property type="evidence" value="ECO:0007669"/>
    <property type="project" value="UniProtKB-KW"/>
</dbReference>
<comment type="caution">
    <text evidence="2">The sequence shown here is derived from an EMBL/GenBank/DDBJ whole genome shotgun (WGS) entry which is preliminary data.</text>
</comment>
<feature type="non-terminal residue" evidence="2">
    <location>
        <position position="1"/>
    </location>
</feature>
<gene>
    <name evidence="2" type="ORF">KME32_35425</name>
</gene>
<dbReference type="Gene3D" id="3.40.50.300">
    <property type="entry name" value="P-loop containing nucleotide triphosphate hydrolases"/>
    <property type="match status" value="1"/>
</dbReference>
<name>A0A951UK33_9NOST</name>
<keyword evidence="2" id="KW-0067">ATP-binding</keyword>
<accession>A0A951UK33</accession>
<evidence type="ECO:0000313" key="2">
    <source>
        <dbReference type="EMBL" id="MBW4566267.1"/>
    </source>
</evidence>
<reference evidence="2" key="2">
    <citation type="journal article" date="2022" name="Microbiol. Resour. Announc.">
        <title>Metagenome Sequencing to Explore Phylogenomics of Terrestrial Cyanobacteria.</title>
        <authorList>
            <person name="Ward R.D."/>
            <person name="Stajich J.E."/>
            <person name="Johansen J.R."/>
            <person name="Huntemann M."/>
            <person name="Clum A."/>
            <person name="Foster B."/>
            <person name="Foster B."/>
            <person name="Roux S."/>
            <person name="Palaniappan K."/>
            <person name="Varghese N."/>
            <person name="Mukherjee S."/>
            <person name="Reddy T.B.K."/>
            <person name="Daum C."/>
            <person name="Copeland A."/>
            <person name="Chen I.A."/>
            <person name="Ivanova N.N."/>
            <person name="Kyrpides N.C."/>
            <person name="Shapiro N."/>
            <person name="Eloe-Fadrosh E.A."/>
            <person name="Pietrasiak N."/>
        </authorList>
    </citation>
    <scope>NUCLEOTIDE SEQUENCE</scope>
    <source>
        <strain evidence="2">JT2-VF2</strain>
    </source>
</reference>
<dbReference type="InterPro" id="IPR038727">
    <property type="entry name" value="NadR/Ttd14_AAA_dom"/>
</dbReference>
<dbReference type="Proteomes" id="UP000715781">
    <property type="component" value="Unassembled WGS sequence"/>
</dbReference>
<proteinExistence type="predicted"/>
<dbReference type="EMBL" id="JAHHHN010000069">
    <property type="protein sequence ID" value="MBW4566267.1"/>
    <property type="molecule type" value="Genomic_DNA"/>
</dbReference>
<sequence length="89" mass="10590">APELAELAHQAVSRYDLVFLCDIDIPYDNTWDRSGETNRIVFQKQIKSDLIVRKIPFFILSGDLNTRINFVKKILKRYQKYHNLLDLFF</sequence>
<reference evidence="2" key="1">
    <citation type="submission" date="2021-05" db="EMBL/GenBank/DDBJ databases">
        <authorList>
            <person name="Pietrasiak N."/>
            <person name="Ward R."/>
            <person name="Stajich J.E."/>
            <person name="Kurbessoian T."/>
        </authorList>
    </citation>
    <scope>NUCLEOTIDE SEQUENCE</scope>
    <source>
        <strain evidence="2">JT2-VF2</strain>
    </source>
</reference>
<evidence type="ECO:0000259" key="1">
    <source>
        <dbReference type="Pfam" id="PF13521"/>
    </source>
</evidence>
<dbReference type="Pfam" id="PF13521">
    <property type="entry name" value="AAA_28"/>
    <property type="match status" value="1"/>
</dbReference>
<protein>
    <submittedName>
        <fullName evidence="2">ATP-binding protein</fullName>
    </submittedName>
</protein>
<evidence type="ECO:0000313" key="3">
    <source>
        <dbReference type="Proteomes" id="UP000715781"/>
    </source>
</evidence>
<feature type="domain" description="NadR/Ttd14 AAA" evidence="1">
    <location>
        <begin position="8"/>
        <end position="67"/>
    </location>
</feature>
<dbReference type="InterPro" id="IPR027417">
    <property type="entry name" value="P-loop_NTPase"/>
</dbReference>
<organism evidence="2 3">
    <name type="scientific">Mojavia pulchra JT2-VF2</name>
    <dbReference type="NCBI Taxonomy" id="287848"/>
    <lineage>
        <taxon>Bacteria</taxon>
        <taxon>Bacillati</taxon>
        <taxon>Cyanobacteriota</taxon>
        <taxon>Cyanophyceae</taxon>
        <taxon>Nostocales</taxon>
        <taxon>Nostocaceae</taxon>
    </lineage>
</organism>
<dbReference type="AlphaFoldDB" id="A0A951UK33"/>